<dbReference type="InterPro" id="IPR003593">
    <property type="entry name" value="AAA+_ATPase"/>
</dbReference>
<dbReference type="EMBL" id="JAQQBS010000004">
    <property type="protein sequence ID" value="KAK0169774.1"/>
    <property type="molecule type" value="Genomic_DNA"/>
</dbReference>
<dbReference type="Pfam" id="PF00004">
    <property type="entry name" value="AAA"/>
    <property type="match status" value="1"/>
</dbReference>
<protein>
    <recommendedName>
        <fullName evidence="2">AAA+ ATPase domain-containing protein</fullName>
    </recommendedName>
</protein>
<keyword evidence="4" id="KW-1185">Reference proteome</keyword>
<dbReference type="GO" id="GO:0003677">
    <property type="term" value="F:DNA binding"/>
    <property type="evidence" value="ECO:0007669"/>
    <property type="project" value="TreeGrafter"/>
</dbReference>
<dbReference type="GO" id="GO:0016887">
    <property type="term" value="F:ATP hydrolysis activity"/>
    <property type="evidence" value="ECO:0007669"/>
    <property type="project" value="InterPro"/>
</dbReference>
<dbReference type="GO" id="GO:0005634">
    <property type="term" value="C:nucleus"/>
    <property type="evidence" value="ECO:0007669"/>
    <property type="project" value="TreeGrafter"/>
</dbReference>
<dbReference type="PANTHER" id="PTHR23389:SF21">
    <property type="entry name" value="ATPASE FAMILY AAA DOMAIN-CONTAINING PROTEIN 5"/>
    <property type="match status" value="1"/>
</dbReference>
<reference evidence="3" key="1">
    <citation type="journal article" date="2023" name="bioRxiv">
        <title>Scaffold-level genome assemblies of two parasitoid biocontrol wasps reveal the parthenogenesis mechanism and an associated novel virus.</title>
        <authorList>
            <person name="Inwood S."/>
            <person name="Skelly J."/>
            <person name="Guhlin J."/>
            <person name="Harrop T."/>
            <person name="Goldson S."/>
            <person name="Dearden P."/>
        </authorList>
    </citation>
    <scope>NUCLEOTIDE SEQUENCE</scope>
    <source>
        <strain evidence="3">Irish</strain>
        <tissue evidence="3">Whole body</tissue>
    </source>
</reference>
<feature type="region of interest" description="Disordered" evidence="1">
    <location>
        <begin position="364"/>
        <end position="385"/>
    </location>
</feature>
<dbReference type="Gene3D" id="3.40.50.300">
    <property type="entry name" value="P-loop containing nucleotide triphosphate hydrolases"/>
    <property type="match status" value="1"/>
</dbReference>
<evidence type="ECO:0000313" key="3">
    <source>
        <dbReference type="EMBL" id="KAK0169774.1"/>
    </source>
</evidence>
<dbReference type="AlphaFoldDB" id="A0AA39FI52"/>
<dbReference type="InterPro" id="IPR027417">
    <property type="entry name" value="P-loop_NTPase"/>
</dbReference>
<name>A0AA39FI52_9HYME</name>
<dbReference type="SMART" id="SM00382">
    <property type="entry name" value="AAA"/>
    <property type="match status" value="1"/>
</dbReference>
<evidence type="ECO:0000256" key="1">
    <source>
        <dbReference type="SAM" id="MobiDB-lite"/>
    </source>
</evidence>
<accession>A0AA39FI52</accession>
<evidence type="ECO:0000313" key="4">
    <source>
        <dbReference type="Proteomes" id="UP001168990"/>
    </source>
</evidence>
<dbReference type="InterPro" id="IPR003959">
    <property type="entry name" value="ATPase_AAA_core"/>
</dbReference>
<feature type="compositionally biased region" description="Basic residues" evidence="1">
    <location>
        <begin position="364"/>
        <end position="374"/>
    </location>
</feature>
<dbReference type="PANTHER" id="PTHR23389">
    <property type="entry name" value="CHROMOSOME TRANSMISSION FIDELITY FACTOR 18"/>
    <property type="match status" value="1"/>
</dbReference>
<dbReference type="Proteomes" id="UP001168990">
    <property type="component" value="Unassembled WGS sequence"/>
</dbReference>
<reference evidence="3" key="2">
    <citation type="submission" date="2023-03" db="EMBL/GenBank/DDBJ databases">
        <authorList>
            <person name="Inwood S.N."/>
            <person name="Skelly J.G."/>
            <person name="Guhlin J."/>
            <person name="Harrop T.W.R."/>
            <person name="Goldson S.G."/>
            <person name="Dearden P.K."/>
        </authorList>
    </citation>
    <scope>NUCLEOTIDE SEQUENCE</scope>
    <source>
        <strain evidence="3">Irish</strain>
        <tissue evidence="3">Whole body</tissue>
    </source>
</reference>
<evidence type="ECO:0000259" key="2">
    <source>
        <dbReference type="SMART" id="SM00382"/>
    </source>
</evidence>
<proteinExistence type="predicted"/>
<organism evidence="3 4">
    <name type="scientific">Microctonus aethiopoides</name>
    <dbReference type="NCBI Taxonomy" id="144406"/>
    <lineage>
        <taxon>Eukaryota</taxon>
        <taxon>Metazoa</taxon>
        <taxon>Ecdysozoa</taxon>
        <taxon>Arthropoda</taxon>
        <taxon>Hexapoda</taxon>
        <taxon>Insecta</taxon>
        <taxon>Pterygota</taxon>
        <taxon>Neoptera</taxon>
        <taxon>Endopterygota</taxon>
        <taxon>Hymenoptera</taxon>
        <taxon>Apocrita</taxon>
        <taxon>Ichneumonoidea</taxon>
        <taxon>Braconidae</taxon>
        <taxon>Euphorinae</taxon>
        <taxon>Microctonus</taxon>
    </lineage>
</organism>
<gene>
    <name evidence="3" type="ORF">PV328_010415</name>
</gene>
<comment type="caution">
    <text evidence="3">The sequence shown here is derived from an EMBL/GenBank/DDBJ whole genome shotgun (WGS) entry which is preliminary data.</text>
</comment>
<sequence length="1082" mass="123484">MQSQKWSKNVVKTNEVMKSQNPSILKIKTVQTSCYDEIGDTINRKNDIIHESSNSLVLSEKAKISQLKNTSTKVIPSSCQNYENEITNDQIKMDTTNESMSNIDVKRSEKINTTNHGIFVNKREELNAFHVLMPRNKSPKHFFPKQLMEDEQTLIVENCRESNSKFEQSKDKLTVPSDKKRCIKRKLSDDEEGQGKTKKQLGNHLKTFEYATEKDYVKTYPNTINQKILTHGLHNYFSKITPLDEEKTEDLAAPTVIAKSGIHRIEMLTSSKVLDSKINDNNIESKVRQVLNTVDDAAILQSKTLNLLSTQTTLERIEEEPQYQNKKSKWSLRINFHALDPECNTIVFYFSDGDILDEKKKQLKNSTKSKRKEKHKDWLNKKSQKQKKSVEIKEDVNVDVDDVSYSTTAPSLVLRKGMCDLENNVYSKELKVNTDKLAPLFIKRSKSDLTILTAKQCSTLYTRSPEIRGKEFEFKSYSLLVSTLPFPSVSHVTQLNDSTILDNLWHIKYRGKEVYVAHLDPTHLKCVNNYIDIASKYSIPINVGAKGSIETILQEIEKRCIDAREIWRKILTITNNSSRHLSPKKIRPKHKSTDTKKNQVGIKNVVHVDTWPQKYRPLSAKEVVGNEEAATKLRNWLRTWKLSANGDNYSSSDEFYCSDNSYNNLSKNNQVAILLGPYGCGKTACVYAIAEELSYTVLEVNASSKRSGRIIIRELEEATKSHRVKKMDSKAQHMSNSETNISERSLILIEDVDLVFDEDEGFISAIYQLASNTKCPIAMTCRYSCSHLNRMAPQQLRIYFRAISGSRVMALIELIALAETGSSISHLCLEKLISCGDLRKTLLTLQYLLQSETPRAIEWSNIFQETWMDVCKYFYNPIIKMNAGSISKKDANIHVPKTTVSSQSSKTDSRSDLDIVSLANDLDIMSLMSSLIEMNDPVFHVSQVKFEPSLSLEENMDSYLNKNVQSNEISTWTRAQIIHKYIEDSDKNGITILSQLLTQKESNKTVKLALSQVSIYTLDSRVLSTDYLPVVRTICRAEDVKVNNNMKRGNRFFHYLQNLRLPSTSIKPNILKAASKIMQEST</sequence>
<dbReference type="GO" id="GO:0005524">
    <property type="term" value="F:ATP binding"/>
    <property type="evidence" value="ECO:0007669"/>
    <property type="project" value="InterPro"/>
</dbReference>
<feature type="domain" description="AAA+ ATPase" evidence="2">
    <location>
        <begin position="668"/>
        <end position="804"/>
    </location>
</feature>
<dbReference type="SUPFAM" id="SSF52540">
    <property type="entry name" value="P-loop containing nucleoside triphosphate hydrolases"/>
    <property type="match status" value="1"/>
</dbReference>